<feature type="signal peptide" evidence="13">
    <location>
        <begin position="1"/>
        <end position="22"/>
    </location>
</feature>
<evidence type="ECO:0000313" key="18">
    <source>
        <dbReference type="Proteomes" id="UP000265140"/>
    </source>
</evidence>
<dbReference type="PANTHER" id="PTHR24264:SF63">
    <property type="entry name" value="PLASMINOGEN ACTIVATOR, UROKINASE B"/>
    <property type="match status" value="1"/>
</dbReference>
<dbReference type="InterPro" id="IPR050127">
    <property type="entry name" value="Serine_Proteases_S1"/>
</dbReference>
<dbReference type="InterPro" id="IPR001314">
    <property type="entry name" value="Peptidase_S1A"/>
</dbReference>
<dbReference type="Pfam" id="PF00051">
    <property type="entry name" value="Kringle"/>
    <property type="match status" value="1"/>
</dbReference>
<feature type="domain" description="EGF-like" evidence="14">
    <location>
        <begin position="35"/>
        <end position="73"/>
    </location>
</feature>
<dbReference type="InterPro" id="IPR033116">
    <property type="entry name" value="TRYPSIN_SER"/>
</dbReference>
<evidence type="ECO:0000256" key="2">
    <source>
        <dbReference type="ARBA" id="ARBA00022525"/>
    </source>
</evidence>
<evidence type="ECO:0000259" key="16">
    <source>
        <dbReference type="PROSITE" id="PS50240"/>
    </source>
</evidence>
<dbReference type="InterPro" id="IPR009003">
    <property type="entry name" value="Peptidase_S1_PA"/>
</dbReference>
<evidence type="ECO:0000256" key="3">
    <source>
        <dbReference type="ARBA" id="ARBA00022572"/>
    </source>
</evidence>
<dbReference type="FunFam" id="2.40.10.10:FF:000003">
    <property type="entry name" value="Transmembrane serine protease 3"/>
    <property type="match status" value="1"/>
</dbReference>
<dbReference type="OMA" id="YNQWIEE"/>
<dbReference type="Gene3D" id="2.40.20.10">
    <property type="entry name" value="Plasminogen Kringle 4"/>
    <property type="match status" value="1"/>
</dbReference>
<dbReference type="PROSITE" id="PS50240">
    <property type="entry name" value="TRYPSIN_DOM"/>
    <property type="match status" value="1"/>
</dbReference>
<dbReference type="STRING" id="8010.ENSELUP00000011100"/>
<dbReference type="InParanoid" id="A0A3P8Y4X8"/>
<evidence type="ECO:0000313" key="17">
    <source>
        <dbReference type="Ensembl" id="ENSELUP00000011100.2"/>
    </source>
</evidence>
<evidence type="ECO:0000256" key="10">
    <source>
        <dbReference type="PROSITE-ProRule" id="PRU00076"/>
    </source>
</evidence>
<proteinExistence type="predicted"/>
<feature type="chain" id="PRO_5044236869" description="trypsin" evidence="13">
    <location>
        <begin position="23"/>
        <end position="459"/>
    </location>
</feature>
<evidence type="ECO:0000256" key="6">
    <source>
        <dbReference type="ARBA" id="ARBA00022825"/>
    </source>
</evidence>
<dbReference type="SUPFAM" id="SSF50494">
    <property type="entry name" value="Trypsin-like serine proteases"/>
    <property type="match status" value="1"/>
</dbReference>
<keyword evidence="18" id="KW-1185">Reference proteome</keyword>
<evidence type="ECO:0000256" key="12">
    <source>
        <dbReference type="RuleBase" id="RU363034"/>
    </source>
</evidence>
<keyword evidence="7 10" id="KW-1015">Disulfide bond</keyword>
<evidence type="ECO:0000256" key="9">
    <source>
        <dbReference type="ARBA" id="ARBA00038868"/>
    </source>
</evidence>
<protein>
    <recommendedName>
        <fullName evidence="9">trypsin</fullName>
        <ecNumber evidence="9">3.4.21.4</ecNumber>
    </recommendedName>
</protein>
<evidence type="ECO:0000256" key="5">
    <source>
        <dbReference type="ARBA" id="ARBA00022801"/>
    </source>
</evidence>
<dbReference type="Bgee" id="ENSELUG00000011499">
    <property type="expression patterns" value="Expressed in nose and 4 other cell types or tissues"/>
</dbReference>
<reference evidence="17" key="2">
    <citation type="submission" date="2020-02" db="EMBL/GenBank/DDBJ databases">
        <title>Esox lucius (northern pike) genome, fEsoLuc1, primary haplotype.</title>
        <authorList>
            <person name="Myers G."/>
            <person name="Karagic N."/>
            <person name="Meyer A."/>
            <person name="Pippel M."/>
            <person name="Reichard M."/>
            <person name="Winkler S."/>
            <person name="Tracey A."/>
            <person name="Sims Y."/>
            <person name="Howe K."/>
            <person name="Rhie A."/>
            <person name="Formenti G."/>
            <person name="Durbin R."/>
            <person name="Fedrigo O."/>
            <person name="Jarvis E.D."/>
        </authorList>
    </citation>
    <scope>NUCLEOTIDE SEQUENCE [LARGE SCALE GENOMIC DNA]</scope>
</reference>
<feature type="disulfide bond" evidence="10">
    <location>
        <begin position="63"/>
        <end position="72"/>
    </location>
</feature>
<keyword evidence="5 12" id="KW-0378">Hydrolase</keyword>
<dbReference type="PROSITE" id="PS00022">
    <property type="entry name" value="EGF_1"/>
    <property type="match status" value="1"/>
</dbReference>
<dbReference type="InterPro" id="IPR043504">
    <property type="entry name" value="Peptidase_S1_PA_chymotrypsin"/>
</dbReference>
<dbReference type="PROSITE" id="PS01186">
    <property type="entry name" value="EGF_2"/>
    <property type="match status" value="1"/>
</dbReference>
<reference evidence="17" key="3">
    <citation type="submission" date="2025-08" db="UniProtKB">
        <authorList>
            <consortium name="Ensembl"/>
        </authorList>
    </citation>
    <scope>IDENTIFICATION</scope>
</reference>
<organism evidence="17 18">
    <name type="scientific">Esox lucius</name>
    <name type="common">Northern pike</name>
    <dbReference type="NCBI Taxonomy" id="8010"/>
    <lineage>
        <taxon>Eukaryota</taxon>
        <taxon>Metazoa</taxon>
        <taxon>Chordata</taxon>
        <taxon>Craniata</taxon>
        <taxon>Vertebrata</taxon>
        <taxon>Euteleostomi</taxon>
        <taxon>Actinopterygii</taxon>
        <taxon>Neopterygii</taxon>
        <taxon>Teleostei</taxon>
        <taxon>Protacanthopterygii</taxon>
        <taxon>Esociformes</taxon>
        <taxon>Esocidae</taxon>
        <taxon>Esox</taxon>
    </lineage>
</organism>
<name>A0A3P8Y4X8_ESOLU</name>
<keyword evidence="10" id="KW-0245">EGF-like domain</keyword>
<feature type="domain" description="Kringle" evidence="15">
    <location>
        <begin position="79"/>
        <end position="154"/>
    </location>
</feature>
<dbReference type="AlphaFoldDB" id="A0A3P8Y4X8"/>
<evidence type="ECO:0000259" key="15">
    <source>
        <dbReference type="PROSITE" id="PS50070"/>
    </source>
</evidence>
<evidence type="ECO:0000256" key="1">
    <source>
        <dbReference type="ARBA" id="ARBA00004239"/>
    </source>
</evidence>
<reference evidence="17" key="4">
    <citation type="submission" date="2025-09" db="UniProtKB">
        <authorList>
            <consortium name="Ensembl"/>
        </authorList>
    </citation>
    <scope>IDENTIFICATION</scope>
</reference>
<dbReference type="GO" id="GO:0031639">
    <property type="term" value="P:plasminogen activation"/>
    <property type="evidence" value="ECO:0007669"/>
    <property type="project" value="TreeGrafter"/>
</dbReference>
<keyword evidence="2" id="KW-0964">Secreted</keyword>
<dbReference type="InterPro" id="IPR018114">
    <property type="entry name" value="TRYPSIN_HIS"/>
</dbReference>
<dbReference type="Proteomes" id="UP000265140">
    <property type="component" value="Chromosome 6"/>
</dbReference>
<dbReference type="Gene3D" id="2.10.25.10">
    <property type="entry name" value="Laminin"/>
    <property type="match status" value="1"/>
</dbReference>
<dbReference type="PANTHER" id="PTHR24264">
    <property type="entry name" value="TRYPSIN-RELATED"/>
    <property type="match status" value="1"/>
</dbReference>
<dbReference type="GO" id="GO:0004252">
    <property type="term" value="F:serine-type endopeptidase activity"/>
    <property type="evidence" value="ECO:0007669"/>
    <property type="project" value="UniProtKB-EC"/>
</dbReference>
<dbReference type="SMART" id="SM00020">
    <property type="entry name" value="Tryp_SPc"/>
    <property type="match status" value="1"/>
</dbReference>
<keyword evidence="6 12" id="KW-0720">Serine protease</keyword>
<keyword evidence="3 11" id="KW-0420">Kringle</keyword>
<dbReference type="CDD" id="cd00108">
    <property type="entry name" value="KR"/>
    <property type="match status" value="1"/>
</dbReference>
<dbReference type="PROSITE" id="PS00134">
    <property type="entry name" value="TRYPSIN_HIS"/>
    <property type="match status" value="1"/>
</dbReference>
<dbReference type="GeneTree" id="ENSGT00940000164426"/>
<evidence type="ECO:0000256" key="13">
    <source>
        <dbReference type="SAM" id="SignalP"/>
    </source>
</evidence>
<accession>A0A3P8Y4X8</accession>
<evidence type="ECO:0000259" key="14">
    <source>
        <dbReference type="PROSITE" id="PS50026"/>
    </source>
</evidence>
<dbReference type="InterPro" id="IPR001254">
    <property type="entry name" value="Trypsin_dom"/>
</dbReference>
<dbReference type="Pfam" id="PF00089">
    <property type="entry name" value="Trypsin"/>
    <property type="match status" value="1"/>
</dbReference>
<dbReference type="InterPro" id="IPR000001">
    <property type="entry name" value="Kringle"/>
</dbReference>
<dbReference type="Ensembl" id="ENSELUT00000001039.3">
    <property type="protein sequence ID" value="ENSELUP00000011100.2"/>
    <property type="gene ID" value="ENSELUG00000011499.3"/>
</dbReference>
<dbReference type="FunCoup" id="A0A3P8Y4X8">
    <property type="interactions" value="253"/>
</dbReference>
<dbReference type="InterPro" id="IPR013806">
    <property type="entry name" value="Kringle-like"/>
</dbReference>
<dbReference type="GO" id="GO:0033628">
    <property type="term" value="P:regulation of cell adhesion mediated by integrin"/>
    <property type="evidence" value="ECO:0007669"/>
    <property type="project" value="TreeGrafter"/>
</dbReference>
<comment type="subcellular location">
    <subcellularLocation>
        <location evidence="1">Secreted</location>
        <location evidence="1">Extracellular space</location>
    </subcellularLocation>
</comment>
<dbReference type="InterPro" id="IPR000742">
    <property type="entry name" value="EGF"/>
</dbReference>
<dbReference type="PROSITE" id="PS00135">
    <property type="entry name" value="TRYPSIN_SER"/>
    <property type="match status" value="1"/>
</dbReference>
<dbReference type="PROSITE" id="PS00021">
    <property type="entry name" value="KRINGLE_1"/>
    <property type="match status" value="1"/>
</dbReference>
<dbReference type="InterPro" id="IPR018056">
    <property type="entry name" value="Kringle_CS"/>
</dbReference>
<dbReference type="PRINTS" id="PR00722">
    <property type="entry name" value="CHYMOTRYPSIN"/>
</dbReference>
<evidence type="ECO:0000256" key="8">
    <source>
        <dbReference type="ARBA" id="ARBA00036320"/>
    </source>
</evidence>
<dbReference type="PRINTS" id="PR00018">
    <property type="entry name" value="KRINGLE"/>
</dbReference>
<evidence type="ECO:0000256" key="7">
    <source>
        <dbReference type="ARBA" id="ARBA00023157"/>
    </source>
</evidence>
<dbReference type="InterPro" id="IPR038178">
    <property type="entry name" value="Kringle_sf"/>
</dbReference>
<keyword evidence="13" id="KW-0732">Signal</keyword>
<dbReference type="OrthoDB" id="9406323at2759"/>
<gene>
    <name evidence="17" type="primary">PLAU</name>
</gene>
<feature type="disulfide bond" evidence="10">
    <location>
        <begin position="44"/>
        <end position="61"/>
    </location>
</feature>
<dbReference type="SMART" id="SM00130">
    <property type="entry name" value="KR"/>
    <property type="match status" value="1"/>
</dbReference>
<sequence>MAKCTLLLILTTAMSMVAQTKAGSLRLKRLTLLDFPNRGSDGFCHHGGTPVSSLFGKYFFCLCSAGYGGKHCELDTSATCYTGTGIFYRGKMSQSETGRRCLQWDRPTRKHLTESDINSGRHNYCRNLEYKWRPWCFVLKGGKRVQEYCDIPRCGFQTGPLAAGHIFAEPIVPVTESPLMESHITESPLMEATCGQRLGKQMKIVGGTVAAVESHPWIAAIFWKGRQNTERVFRCGGSLISSCWVLTAAHCFPDGSKTMGHSLFVTLGKTAINETDVTKEQTFQVEEVIVHKEFDNSEGNFNNDIALLKLQPIDGQCAEETGSVRTVCLPAANWALRKGTSCEIAGYGKEKEGLWYNSQYLREAKVALLARDVCSDKEYYGNMITENMVCAGKPDWSQDACKGDSGGPMVCEVDNRMFLFGIVSWGEGCSRAFRPGVYTAVTNYNDWIEENTGLSYGEP</sequence>
<keyword evidence="4 12" id="KW-0645">Protease</keyword>
<comment type="catalytic activity">
    <reaction evidence="8">
        <text>Preferential cleavage: Arg-|-Xaa, Lys-|-Xaa.</text>
        <dbReference type="EC" id="3.4.21.4"/>
    </reaction>
</comment>
<dbReference type="CDD" id="cd00190">
    <property type="entry name" value="Tryp_SPc"/>
    <property type="match status" value="1"/>
</dbReference>
<evidence type="ECO:0000256" key="4">
    <source>
        <dbReference type="ARBA" id="ARBA00022670"/>
    </source>
</evidence>
<dbReference type="Gene3D" id="2.40.10.10">
    <property type="entry name" value="Trypsin-like serine proteases"/>
    <property type="match status" value="2"/>
</dbReference>
<comment type="caution">
    <text evidence="10">Lacks conserved residue(s) required for the propagation of feature annotation.</text>
</comment>
<dbReference type="PROSITE" id="PS50070">
    <property type="entry name" value="KRINGLE_2"/>
    <property type="match status" value="1"/>
</dbReference>
<dbReference type="PROSITE" id="PS50026">
    <property type="entry name" value="EGF_3"/>
    <property type="match status" value="1"/>
</dbReference>
<dbReference type="GO" id="GO:0005615">
    <property type="term" value="C:extracellular space"/>
    <property type="evidence" value="ECO:0007669"/>
    <property type="project" value="TreeGrafter"/>
</dbReference>
<dbReference type="SUPFAM" id="SSF57440">
    <property type="entry name" value="Kringle-like"/>
    <property type="match status" value="1"/>
</dbReference>
<feature type="domain" description="Peptidase S1" evidence="16">
    <location>
        <begin position="204"/>
        <end position="453"/>
    </location>
</feature>
<dbReference type="EC" id="3.4.21.4" evidence="9"/>
<evidence type="ECO:0000256" key="11">
    <source>
        <dbReference type="PROSITE-ProRule" id="PRU00121"/>
    </source>
</evidence>
<reference evidence="18" key="1">
    <citation type="journal article" date="2014" name="PLoS ONE">
        <title>The genome and linkage map of the northern pike (Esox lucius): conserved synteny revealed between the salmonid sister group and the Neoteleostei.</title>
        <authorList>
            <person name="Rondeau E.B."/>
            <person name="Minkley D.R."/>
            <person name="Leong J.S."/>
            <person name="Messmer A.M."/>
            <person name="Jantzen J.R."/>
            <person name="von Schalburg K.R."/>
            <person name="Lemon C."/>
            <person name="Bird N.H."/>
            <person name="Koop B.F."/>
        </authorList>
    </citation>
    <scope>NUCLEOTIDE SEQUENCE</scope>
</reference>